<evidence type="ECO:0000256" key="7">
    <source>
        <dbReference type="SAM" id="Phobius"/>
    </source>
</evidence>
<evidence type="ECO:0000256" key="2">
    <source>
        <dbReference type="ARBA" id="ARBA00022692"/>
    </source>
</evidence>
<comment type="caution">
    <text evidence="9">The sequence shown here is derived from an EMBL/GenBank/DDBJ whole genome shotgun (WGS) entry which is preliminary data.</text>
</comment>
<sequence>MSTPDGAPAPAAGRPDGAGRAAPPAARILAQARFEAAGLLSHGEQLLVSMVLPLMALVGLALVDYPDLAVGRWEGAARIDVLTPGVVALAVMSTAFTGQAILLGFERRWGVLRLLGTTPLGRGGLLAAKALSVLVVLALQLVVVSGVGLALGWRPSLPGLLLTLVVVVLGATVFALLAACLGGTLRAEAVLALGNLVWVLLAAGGGVLLPAGAMPGPVAAVVGLLPSAALADALRAALVDGAVDLRAVAVLLVWGVVAGAVARRFLRWSD</sequence>
<dbReference type="PANTHER" id="PTHR43229:SF2">
    <property type="entry name" value="NODULATION PROTEIN J"/>
    <property type="match status" value="1"/>
</dbReference>
<dbReference type="EMBL" id="VFPU01000001">
    <property type="protein sequence ID" value="TQM96954.1"/>
    <property type="molecule type" value="Genomic_DNA"/>
</dbReference>
<proteinExistence type="predicted"/>
<comment type="subcellular location">
    <subcellularLocation>
        <location evidence="1">Membrane</location>
        <topology evidence="1">Multi-pass membrane protein</topology>
    </subcellularLocation>
</comment>
<evidence type="ECO:0000256" key="4">
    <source>
        <dbReference type="ARBA" id="ARBA00023136"/>
    </source>
</evidence>
<dbReference type="AlphaFoldDB" id="A0A543KPG2"/>
<keyword evidence="3 7" id="KW-1133">Transmembrane helix</keyword>
<organism evidence="9 10">
    <name type="scientific">Ornithinimicrobium humiphilum</name>
    <dbReference type="NCBI Taxonomy" id="125288"/>
    <lineage>
        <taxon>Bacteria</taxon>
        <taxon>Bacillati</taxon>
        <taxon>Actinomycetota</taxon>
        <taxon>Actinomycetes</taxon>
        <taxon>Micrococcales</taxon>
        <taxon>Ornithinimicrobiaceae</taxon>
        <taxon>Ornithinimicrobium</taxon>
    </lineage>
</organism>
<dbReference type="GO" id="GO:0046677">
    <property type="term" value="P:response to antibiotic"/>
    <property type="evidence" value="ECO:0007669"/>
    <property type="project" value="UniProtKB-KW"/>
</dbReference>
<keyword evidence="4 7" id="KW-0472">Membrane</keyword>
<dbReference type="PANTHER" id="PTHR43229">
    <property type="entry name" value="NODULATION PROTEIN J"/>
    <property type="match status" value="1"/>
</dbReference>
<dbReference type="RefSeq" id="WP_141818499.1">
    <property type="nucleotide sequence ID" value="NZ_BAAAIL010000004.1"/>
</dbReference>
<feature type="domain" description="ABC-2 type transporter transmembrane" evidence="8">
    <location>
        <begin position="83"/>
        <end position="262"/>
    </location>
</feature>
<evidence type="ECO:0000313" key="10">
    <source>
        <dbReference type="Proteomes" id="UP000315133"/>
    </source>
</evidence>
<keyword evidence="10" id="KW-1185">Reference proteome</keyword>
<feature type="transmembrane region" description="Helical" evidence="7">
    <location>
        <begin position="245"/>
        <end position="266"/>
    </location>
</feature>
<evidence type="ECO:0000259" key="8">
    <source>
        <dbReference type="Pfam" id="PF12698"/>
    </source>
</evidence>
<feature type="transmembrane region" description="Helical" evidence="7">
    <location>
        <begin position="85"/>
        <end position="105"/>
    </location>
</feature>
<accession>A0A543KPG2</accession>
<protein>
    <submittedName>
        <fullName evidence="9">ABC-2 type transport system permease protein</fullName>
    </submittedName>
</protein>
<dbReference type="InterPro" id="IPR013525">
    <property type="entry name" value="ABC2_TM"/>
</dbReference>
<feature type="transmembrane region" description="Helical" evidence="7">
    <location>
        <begin position="46"/>
        <end position="65"/>
    </location>
</feature>
<dbReference type="GO" id="GO:0140359">
    <property type="term" value="F:ABC-type transporter activity"/>
    <property type="evidence" value="ECO:0007669"/>
    <property type="project" value="InterPro"/>
</dbReference>
<feature type="transmembrane region" description="Helical" evidence="7">
    <location>
        <begin position="126"/>
        <end position="153"/>
    </location>
</feature>
<dbReference type="PIRSF" id="PIRSF006648">
    <property type="entry name" value="DrrB"/>
    <property type="match status" value="1"/>
</dbReference>
<dbReference type="GO" id="GO:0043190">
    <property type="term" value="C:ATP-binding cassette (ABC) transporter complex"/>
    <property type="evidence" value="ECO:0007669"/>
    <property type="project" value="InterPro"/>
</dbReference>
<evidence type="ECO:0000256" key="6">
    <source>
        <dbReference type="SAM" id="MobiDB-lite"/>
    </source>
</evidence>
<evidence type="ECO:0000313" key="9">
    <source>
        <dbReference type="EMBL" id="TQM96954.1"/>
    </source>
</evidence>
<evidence type="ECO:0000256" key="1">
    <source>
        <dbReference type="ARBA" id="ARBA00004141"/>
    </source>
</evidence>
<evidence type="ECO:0000256" key="3">
    <source>
        <dbReference type="ARBA" id="ARBA00022989"/>
    </source>
</evidence>
<dbReference type="Pfam" id="PF12698">
    <property type="entry name" value="ABC2_membrane_3"/>
    <property type="match status" value="1"/>
</dbReference>
<dbReference type="Proteomes" id="UP000315133">
    <property type="component" value="Unassembled WGS sequence"/>
</dbReference>
<dbReference type="InterPro" id="IPR000412">
    <property type="entry name" value="ABC_2_transport"/>
</dbReference>
<feature type="transmembrane region" description="Helical" evidence="7">
    <location>
        <begin position="189"/>
        <end position="212"/>
    </location>
</feature>
<keyword evidence="2 7" id="KW-0812">Transmembrane</keyword>
<dbReference type="OrthoDB" id="160207at2"/>
<feature type="transmembrane region" description="Helical" evidence="7">
    <location>
        <begin position="159"/>
        <end position="182"/>
    </location>
</feature>
<gene>
    <name evidence="9" type="ORF">FB476_1848</name>
</gene>
<name>A0A543KPG2_9MICO</name>
<evidence type="ECO:0000256" key="5">
    <source>
        <dbReference type="ARBA" id="ARBA00023251"/>
    </source>
</evidence>
<dbReference type="InterPro" id="IPR051784">
    <property type="entry name" value="Nod_factor_ABC_transporter"/>
</dbReference>
<feature type="region of interest" description="Disordered" evidence="6">
    <location>
        <begin position="1"/>
        <end position="20"/>
    </location>
</feature>
<keyword evidence="5" id="KW-0046">Antibiotic resistance</keyword>
<reference evidence="9 10" key="1">
    <citation type="submission" date="2019-06" db="EMBL/GenBank/DDBJ databases">
        <title>Sequencing the genomes of 1000 actinobacteria strains.</title>
        <authorList>
            <person name="Klenk H.-P."/>
        </authorList>
    </citation>
    <scope>NUCLEOTIDE SEQUENCE [LARGE SCALE GENOMIC DNA]</scope>
    <source>
        <strain evidence="9 10">DSM 12362</strain>
    </source>
</reference>